<dbReference type="PANTHER" id="PTHR10746">
    <property type="entry name" value="50S RIBOSOMAL PROTEIN L4"/>
    <property type="match status" value="1"/>
</dbReference>
<dbReference type="GO" id="GO:0005840">
    <property type="term" value="C:ribosome"/>
    <property type="evidence" value="ECO:0007669"/>
    <property type="project" value="UniProtKB-KW"/>
</dbReference>
<dbReference type="OrthoDB" id="9803201at2"/>
<dbReference type="NCBIfam" id="TIGR03953">
    <property type="entry name" value="rplD_bact"/>
    <property type="match status" value="1"/>
</dbReference>
<evidence type="ECO:0000256" key="7">
    <source>
        <dbReference type="SAM" id="MobiDB-lite"/>
    </source>
</evidence>
<accession>A0A117SXC8</accession>
<gene>
    <name evidence="6" type="primary">rplD</name>
    <name evidence="8" type="ORF">ATW55_13600</name>
</gene>
<evidence type="ECO:0000256" key="4">
    <source>
        <dbReference type="ARBA" id="ARBA00023274"/>
    </source>
</evidence>
<comment type="function">
    <text evidence="6">One of the primary rRNA binding proteins, this protein initially binds near the 5'-end of the 23S rRNA. It is important during the early stages of 50S assembly. It makes multiple contacts with different domains of the 23S rRNA in the assembled 50S subunit and ribosome.</text>
</comment>
<keyword evidence="9" id="KW-1185">Reference proteome</keyword>
<keyword evidence="4 6" id="KW-0687">Ribonucleoprotein</keyword>
<dbReference type="InterPro" id="IPR002136">
    <property type="entry name" value="Ribosomal_uL4"/>
</dbReference>
<dbReference type="GO" id="GO:0006412">
    <property type="term" value="P:translation"/>
    <property type="evidence" value="ECO:0007669"/>
    <property type="project" value="UniProtKB-UniRule"/>
</dbReference>
<evidence type="ECO:0000256" key="6">
    <source>
        <dbReference type="HAMAP-Rule" id="MF_01328"/>
    </source>
</evidence>
<dbReference type="SUPFAM" id="SSF52166">
    <property type="entry name" value="Ribosomal protein L4"/>
    <property type="match status" value="1"/>
</dbReference>
<feature type="compositionally biased region" description="Basic residues" evidence="7">
    <location>
        <begin position="60"/>
        <end position="71"/>
    </location>
</feature>
<dbReference type="EMBL" id="LPVJ01000058">
    <property type="protein sequence ID" value="KUO95178.1"/>
    <property type="molecule type" value="Genomic_DNA"/>
</dbReference>
<comment type="subunit">
    <text evidence="2 6">Part of the 50S ribosomal subunit.</text>
</comment>
<dbReference type="Proteomes" id="UP000053557">
    <property type="component" value="Unassembled WGS sequence"/>
</dbReference>
<sequence length="208" mass="22370">MAKVPVYNLEGTVVGEIELAADVWNTEGKEHLLHPAVVAQLASRRAGTHKVKGRSEVRGGGRKPWRQKGTGRARQGSIRSPQWVGGGTVHGPVPRSYAVSLPKKVRRAAIRSALTSKVQAGTILVLDQLSLEGVKTKVMAQALQKLGVTKKALLVDAVKQQNVYLSVRNLPGVSYSGADNVNVYDVLAHQRLVITTAGVARVEEVFSK</sequence>
<dbReference type="GO" id="GO:0019843">
    <property type="term" value="F:rRNA binding"/>
    <property type="evidence" value="ECO:0007669"/>
    <property type="project" value="UniProtKB-UniRule"/>
</dbReference>
<evidence type="ECO:0000313" key="8">
    <source>
        <dbReference type="EMBL" id="KUO95178.1"/>
    </source>
</evidence>
<dbReference type="AlphaFoldDB" id="A0A117SXC8"/>
<proteinExistence type="inferred from homology"/>
<dbReference type="GO" id="GO:1990904">
    <property type="term" value="C:ribonucleoprotein complex"/>
    <property type="evidence" value="ECO:0007669"/>
    <property type="project" value="UniProtKB-KW"/>
</dbReference>
<evidence type="ECO:0000256" key="5">
    <source>
        <dbReference type="ARBA" id="ARBA00035244"/>
    </source>
</evidence>
<reference evidence="8 9" key="1">
    <citation type="submission" date="2015-12" db="EMBL/GenBank/DDBJ databases">
        <title>Draft genome sequence of Acidibacillus ferrooxidans ITV001, isolated from a chalcopyrite acid mine drainage site in Brazil.</title>
        <authorList>
            <person name="Dall'Agnol H."/>
            <person name="Nancucheo I."/>
            <person name="Johnson B."/>
            <person name="Oliveira R."/>
            <person name="Leite L."/>
            <person name="Pylro V."/>
            <person name="Nunes G.L."/>
            <person name="Tzotzos G."/>
            <person name="Fernandes G.R."/>
            <person name="Dutra J."/>
            <person name="Orellana S.C."/>
            <person name="Oliveira G."/>
        </authorList>
    </citation>
    <scope>NUCLEOTIDE SEQUENCE [LARGE SCALE GENOMIC DNA]</scope>
    <source>
        <strain evidence="9">ITV01</strain>
    </source>
</reference>
<dbReference type="GO" id="GO:0003735">
    <property type="term" value="F:structural constituent of ribosome"/>
    <property type="evidence" value="ECO:0007669"/>
    <property type="project" value="InterPro"/>
</dbReference>
<evidence type="ECO:0000256" key="1">
    <source>
        <dbReference type="ARBA" id="ARBA00010528"/>
    </source>
</evidence>
<feature type="region of interest" description="Disordered" evidence="7">
    <location>
        <begin position="44"/>
        <end position="85"/>
    </location>
</feature>
<dbReference type="RefSeq" id="WP_067718275.1">
    <property type="nucleotide sequence ID" value="NZ_LPVJ01000058.1"/>
</dbReference>
<comment type="caution">
    <text evidence="8">The sequence shown here is derived from an EMBL/GenBank/DDBJ whole genome shotgun (WGS) entry which is preliminary data.</text>
</comment>
<keyword evidence="6" id="KW-0699">rRNA-binding</keyword>
<organism evidence="8 9">
    <name type="scientific">Ferroacidibacillus organovorans</name>
    <dbReference type="NCBI Taxonomy" id="1765683"/>
    <lineage>
        <taxon>Bacteria</taxon>
        <taxon>Bacillati</taxon>
        <taxon>Bacillota</taxon>
        <taxon>Bacilli</taxon>
        <taxon>Bacillales</taxon>
        <taxon>Alicyclobacillaceae</taxon>
        <taxon>Ferroacidibacillus</taxon>
    </lineage>
</organism>
<keyword evidence="3 6" id="KW-0689">Ribosomal protein</keyword>
<protein>
    <recommendedName>
        <fullName evidence="5 6">Large ribosomal subunit protein uL4</fullName>
    </recommendedName>
</protein>
<dbReference type="InterPro" id="IPR023574">
    <property type="entry name" value="Ribosomal_uL4_dom_sf"/>
</dbReference>
<dbReference type="Gene3D" id="3.40.1370.10">
    <property type="match status" value="1"/>
</dbReference>
<evidence type="ECO:0000256" key="2">
    <source>
        <dbReference type="ARBA" id="ARBA00011838"/>
    </source>
</evidence>
<evidence type="ECO:0000313" key="9">
    <source>
        <dbReference type="Proteomes" id="UP000053557"/>
    </source>
</evidence>
<dbReference type="InterPro" id="IPR013005">
    <property type="entry name" value="Ribosomal_uL4-like"/>
</dbReference>
<dbReference type="Pfam" id="PF00573">
    <property type="entry name" value="Ribosomal_L4"/>
    <property type="match status" value="1"/>
</dbReference>
<dbReference type="PANTHER" id="PTHR10746:SF6">
    <property type="entry name" value="LARGE RIBOSOMAL SUBUNIT PROTEIN UL4M"/>
    <property type="match status" value="1"/>
</dbReference>
<keyword evidence="6" id="KW-0694">RNA-binding</keyword>
<evidence type="ECO:0000256" key="3">
    <source>
        <dbReference type="ARBA" id="ARBA00022980"/>
    </source>
</evidence>
<comment type="similarity">
    <text evidence="1 6">Belongs to the universal ribosomal protein uL4 family.</text>
</comment>
<comment type="function">
    <text evidence="6">Forms part of the polypeptide exit tunnel.</text>
</comment>
<name>A0A117SXC8_9BACL</name>
<dbReference type="HAMAP" id="MF_01328_B">
    <property type="entry name" value="Ribosomal_uL4_B"/>
    <property type="match status" value="1"/>
</dbReference>